<evidence type="ECO:0000259" key="10">
    <source>
        <dbReference type="PROSITE" id="PS50893"/>
    </source>
</evidence>
<keyword evidence="6 9" id="KW-1133">Transmembrane helix</keyword>
<evidence type="ECO:0000313" key="12">
    <source>
        <dbReference type="Proteomes" id="UP000324907"/>
    </source>
</evidence>
<evidence type="ECO:0000256" key="1">
    <source>
        <dbReference type="ARBA" id="ARBA00004141"/>
    </source>
</evidence>
<dbReference type="Gene3D" id="3.40.50.300">
    <property type="entry name" value="P-loop containing nucleotide triphosphate hydrolases"/>
    <property type="match status" value="1"/>
</dbReference>
<dbReference type="GO" id="GO:0140359">
    <property type="term" value="F:ABC-type transporter activity"/>
    <property type="evidence" value="ECO:0007669"/>
    <property type="project" value="InterPro"/>
</dbReference>
<dbReference type="InterPro" id="IPR003439">
    <property type="entry name" value="ABC_transporter-like_ATP-bd"/>
</dbReference>
<dbReference type="EMBL" id="VLTL01000020">
    <property type="protein sequence ID" value="KAA0169644.1"/>
    <property type="molecule type" value="Genomic_DNA"/>
</dbReference>
<comment type="subcellular location">
    <subcellularLocation>
        <location evidence="1">Membrane</location>
        <topology evidence="1">Multi-pass membrane protein</topology>
    </subcellularLocation>
</comment>
<dbReference type="AlphaFoldDB" id="A0A5A8DY86"/>
<sequence>MELRWDSVTVDVTDPAGNPLRILKGISGVACPGEVVALLGPSGAGKTTLLAALAGRTRISGGAVTVDGIAKHKGEGAATAAERRKMPKQSVAFVTQEDTLLTQLTVFETLWYASAVRLPAHYSQEERLARVHDVIKRLGLAKVAHTQVGTVMSRGLSGGERKRLNVAQELLTDPPVLLADEPTSGLDHVAALSLVDVLADIAAAGRTVVATVHQPSSRLFRRFTTCCVLAEGRLVYFGPASAIATYMESPPVSRPCPAHYNIADHTLEVVQAIDPTDLGAAWEAAPKTSGGTYDVAAHVRALGADVDEGSVAALDAAKTGAQDSGDKQASRAEAALSAGAAGAEGDADAAETAEPGPADSASARGSPSAPAVVVGVVDPRDEPALGVPVKPLPRTSTASSASSDDDVVVGVSAAVRKAEAALANTRPASAAPPACMRSWGSDPRWPTSWCQQFFALTARALRTSKGSTLTWLMLAQHMCITLVASIIWWQLRQGAGAIQDRLGILFFFVIYTGFTSLFGALTTFPAERSVLRRERQSGAYRLSAYYFAKCAADIPVSCVFPTLIACIVYWTVGLRADAGAFFGYIGTILLVSQVAQSLGVLVSAAVLDFQRSITVSSVLMLGFMLTSGFYSTEIPAVLSWIKYIGFPTYGYSLMVFNEFPADALYQCGSANDGFSGYPCPVSGAQVHDAILPPFATSGPAVGVLAGMYVFYRALGYVALRSNA</sequence>
<accession>A0A5A8DY86</accession>
<proteinExistence type="predicted"/>
<evidence type="ECO:0000256" key="7">
    <source>
        <dbReference type="ARBA" id="ARBA00023136"/>
    </source>
</evidence>
<evidence type="ECO:0000256" key="3">
    <source>
        <dbReference type="ARBA" id="ARBA00022692"/>
    </source>
</evidence>
<dbReference type="GO" id="GO:0005524">
    <property type="term" value="F:ATP binding"/>
    <property type="evidence" value="ECO:0007669"/>
    <property type="project" value="UniProtKB-KW"/>
</dbReference>
<feature type="transmembrane region" description="Helical" evidence="9">
    <location>
        <begin position="619"/>
        <end position="641"/>
    </location>
</feature>
<feature type="domain" description="ABC transporter" evidence="10">
    <location>
        <begin position="3"/>
        <end position="256"/>
    </location>
</feature>
<protein>
    <recommendedName>
        <fullName evidence="10">ABC transporter domain-containing protein</fullName>
    </recommendedName>
</protein>
<evidence type="ECO:0000313" key="11">
    <source>
        <dbReference type="EMBL" id="KAA0169644.1"/>
    </source>
</evidence>
<keyword evidence="5" id="KW-0067">ATP-binding</keyword>
<dbReference type="Proteomes" id="UP000324907">
    <property type="component" value="Unassembled WGS sequence"/>
</dbReference>
<keyword evidence="4" id="KW-0547">Nucleotide-binding</keyword>
<dbReference type="SUPFAM" id="SSF52540">
    <property type="entry name" value="P-loop containing nucleoside triphosphate hydrolases"/>
    <property type="match status" value="1"/>
</dbReference>
<feature type="compositionally biased region" description="Low complexity" evidence="8">
    <location>
        <begin position="331"/>
        <end position="344"/>
    </location>
</feature>
<dbReference type="GO" id="GO:0016020">
    <property type="term" value="C:membrane"/>
    <property type="evidence" value="ECO:0007669"/>
    <property type="project" value="UniProtKB-SubCell"/>
</dbReference>
<gene>
    <name evidence="11" type="ORF">FNF28_01921</name>
</gene>
<evidence type="ECO:0000256" key="9">
    <source>
        <dbReference type="SAM" id="Phobius"/>
    </source>
</evidence>
<dbReference type="InterPro" id="IPR017871">
    <property type="entry name" value="ABC_transporter-like_CS"/>
</dbReference>
<evidence type="ECO:0000256" key="5">
    <source>
        <dbReference type="ARBA" id="ARBA00022840"/>
    </source>
</evidence>
<feature type="transmembrane region" description="Helical" evidence="9">
    <location>
        <begin position="469"/>
        <end position="491"/>
    </location>
</feature>
<dbReference type="PANTHER" id="PTHR48041">
    <property type="entry name" value="ABC TRANSPORTER G FAMILY MEMBER 28"/>
    <property type="match status" value="1"/>
</dbReference>
<feature type="transmembrane region" description="Helical" evidence="9">
    <location>
        <begin position="545"/>
        <end position="570"/>
    </location>
</feature>
<dbReference type="SMART" id="SM00382">
    <property type="entry name" value="AAA"/>
    <property type="match status" value="1"/>
</dbReference>
<name>A0A5A8DY86_CAFRO</name>
<keyword evidence="2" id="KW-0813">Transport</keyword>
<feature type="transmembrane region" description="Helical" evidence="9">
    <location>
        <begin position="582"/>
        <end position="607"/>
    </location>
</feature>
<dbReference type="PROSITE" id="PS50893">
    <property type="entry name" value="ABC_TRANSPORTER_2"/>
    <property type="match status" value="1"/>
</dbReference>
<evidence type="ECO:0000256" key="6">
    <source>
        <dbReference type="ARBA" id="ARBA00022989"/>
    </source>
</evidence>
<dbReference type="GO" id="GO:0016887">
    <property type="term" value="F:ATP hydrolysis activity"/>
    <property type="evidence" value="ECO:0007669"/>
    <property type="project" value="InterPro"/>
</dbReference>
<dbReference type="PROSITE" id="PS00211">
    <property type="entry name" value="ABC_TRANSPORTER_1"/>
    <property type="match status" value="1"/>
</dbReference>
<reference evidence="11 12" key="1">
    <citation type="submission" date="2019-07" db="EMBL/GenBank/DDBJ databases">
        <title>Genomes of Cafeteria roenbergensis.</title>
        <authorList>
            <person name="Fischer M.G."/>
            <person name="Hackl T."/>
            <person name="Roman M."/>
        </authorList>
    </citation>
    <scope>NUCLEOTIDE SEQUENCE [LARGE SCALE GENOMIC DNA]</scope>
    <source>
        <strain evidence="11 12">RCC970-E3</strain>
    </source>
</reference>
<feature type="transmembrane region" description="Helical" evidence="9">
    <location>
        <begin position="503"/>
        <end position="524"/>
    </location>
</feature>
<dbReference type="InterPro" id="IPR013525">
    <property type="entry name" value="ABC2_TM"/>
</dbReference>
<evidence type="ECO:0000256" key="4">
    <source>
        <dbReference type="ARBA" id="ARBA00022741"/>
    </source>
</evidence>
<keyword evidence="3 9" id="KW-0812">Transmembrane</keyword>
<evidence type="ECO:0000256" key="2">
    <source>
        <dbReference type="ARBA" id="ARBA00022448"/>
    </source>
</evidence>
<dbReference type="InterPro" id="IPR027417">
    <property type="entry name" value="P-loop_NTPase"/>
</dbReference>
<feature type="compositionally biased region" description="Low complexity" evidence="8">
    <location>
        <begin position="352"/>
        <end position="369"/>
    </location>
</feature>
<feature type="region of interest" description="Disordered" evidence="8">
    <location>
        <begin position="317"/>
        <end position="369"/>
    </location>
</feature>
<organism evidence="11 12">
    <name type="scientific">Cafeteria roenbergensis</name>
    <name type="common">Marine flagellate</name>
    <dbReference type="NCBI Taxonomy" id="33653"/>
    <lineage>
        <taxon>Eukaryota</taxon>
        <taxon>Sar</taxon>
        <taxon>Stramenopiles</taxon>
        <taxon>Bigyra</taxon>
        <taxon>Opalozoa</taxon>
        <taxon>Bicosoecida</taxon>
        <taxon>Cafeteriaceae</taxon>
        <taxon>Cafeteria</taxon>
    </lineage>
</organism>
<dbReference type="Pfam" id="PF00005">
    <property type="entry name" value="ABC_tran"/>
    <property type="match status" value="1"/>
</dbReference>
<dbReference type="InterPro" id="IPR003593">
    <property type="entry name" value="AAA+_ATPase"/>
</dbReference>
<comment type="caution">
    <text evidence="11">The sequence shown here is derived from an EMBL/GenBank/DDBJ whole genome shotgun (WGS) entry which is preliminary data.</text>
</comment>
<feature type="region of interest" description="Disordered" evidence="8">
    <location>
        <begin position="382"/>
        <end position="401"/>
    </location>
</feature>
<keyword evidence="7 9" id="KW-0472">Membrane</keyword>
<dbReference type="PANTHER" id="PTHR48041:SF125">
    <property type="entry name" value="ABC TRANSPORTER G FAMILY"/>
    <property type="match status" value="1"/>
</dbReference>
<dbReference type="Pfam" id="PF01061">
    <property type="entry name" value="ABC2_membrane"/>
    <property type="match status" value="1"/>
</dbReference>
<feature type="transmembrane region" description="Helical" evidence="9">
    <location>
        <begin position="700"/>
        <end position="719"/>
    </location>
</feature>
<evidence type="ECO:0000256" key="8">
    <source>
        <dbReference type="SAM" id="MobiDB-lite"/>
    </source>
</evidence>
<dbReference type="InterPro" id="IPR050352">
    <property type="entry name" value="ABCG_transporters"/>
</dbReference>